<dbReference type="Pfam" id="PF13411">
    <property type="entry name" value="MerR_1"/>
    <property type="match status" value="1"/>
</dbReference>
<dbReference type="InterPro" id="IPR009061">
    <property type="entry name" value="DNA-bd_dom_put_sf"/>
</dbReference>
<dbReference type="Proteomes" id="UP000537131">
    <property type="component" value="Unassembled WGS sequence"/>
</dbReference>
<comment type="caution">
    <text evidence="4">The sequence shown here is derived from an EMBL/GenBank/DDBJ whole genome shotgun (WGS) entry which is preliminary data.</text>
</comment>
<dbReference type="GO" id="GO:0003677">
    <property type="term" value="F:DNA binding"/>
    <property type="evidence" value="ECO:0007669"/>
    <property type="project" value="UniProtKB-KW"/>
</dbReference>
<dbReference type="InterPro" id="IPR047057">
    <property type="entry name" value="MerR_fam"/>
</dbReference>
<dbReference type="AlphaFoldDB" id="A0A7Y0HNR7"/>
<keyword evidence="5" id="KW-1185">Reference proteome</keyword>
<dbReference type="GO" id="GO:0003700">
    <property type="term" value="F:DNA-binding transcription factor activity"/>
    <property type="evidence" value="ECO:0007669"/>
    <property type="project" value="InterPro"/>
</dbReference>
<dbReference type="EMBL" id="JABBNI010000036">
    <property type="protein sequence ID" value="NMM64274.1"/>
    <property type="molecule type" value="Genomic_DNA"/>
</dbReference>
<reference evidence="4 5" key="1">
    <citation type="submission" date="2020-06" db="EMBL/GenBank/DDBJ databases">
        <title>Complete Genome Sequence of Clostridium muelleri sp. nov. P21T, an Acid-Alcohol Producing Acetogen Isolated from Old Hay.</title>
        <authorList>
            <person name="Duncan K.E."/>
            <person name="Tanner R.S."/>
        </authorList>
    </citation>
    <scope>NUCLEOTIDE SEQUENCE [LARGE SCALE GENOMIC DNA]</scope>
    <source>
        <strain evidence="4 5">P21</strain>
    </source>
</reference>
<evidence type="ECO:0000256" key="2">
    <source>
        <dbReference type="SAM" id="Coils"/>
    </source>
</evidence>
<dbReference type="PANTHER" id="PTHR30204:SF82">
    <property type="entry name" value="TRANSCRIPTIONAL REGULATOR, MERR FAMILY"/>
    <property type="match status" value="1"/>
</dbReference>
<dbReference type="PROSITE" id="PS00552">
    <property type="entry name" value="HTH_MERR_1"/>
    <property type="match status" value="1"/>
</dbReference>
<sequence>MNYSIGDISKMLDISISALRYYDKEGLLPLVNRTSGNVRVFDDTDVECLKMIECLKNTGMPLKDIKQFFQWCEEGDTTIDQRYELFLRQREKTEKQISLLQNALDRINYKCEFYRISKENGTTNVPGLREELAMKFLNNNAEKDVTDK</sequence>
<feature type="coiled-coil region" evidence="2">
    <location>
        <begin position="83"/>
        <end position="110"/>
    </location>
</feature>
<dbReference type="RefSeq" id="WP_169298869.1">
    <property type="nucleotide sequence ID" value="NZ_JABBNI010000036.1"/>
</dbReference>
<organism evidence="4 5">
    <name type="scientific">Clostridium muellerianum</name>
    <dbReference type="NCBI Taxonomy" id="2716538"/>
    <lineage>
        <taxon>Bacteria</taxon>
        <taxon>Bacillati</taxon>
        <taxon>Bacillota</taxon>
        <taxon>Clostridia</taxon>
        <taxon>Eubacteriales</taxon>
        <taxon>Clostridiaceae</taxon>
        <taxon>Clostridium</taxon>
    </lineage>
</organism>
<dbReference type="PROSITE" id="PS50937">
    <property type="entry name" value="HTH_MERR_2"/>
    <property type="match status" value="1"/>
</dbReference>
<dbReference type="PRINTS" id="PR00040">
    <property type="entry name" value="HTHMERR"/>
</dbReference>
<evidence type="ECO:0000256" key="1">
    <source>
        <dbReference type="ARBA" id="ARBA00023125"/>
    </source>
</evidence>
<feature type="domain" description="HTH merR-type" evidence="3">
    <location>
        <begin position="2"/>
        <end position="71"/>
    </location>
</feature>
<gene>
    <name evidence="4" type="ORF">HBE96_16735</name>
</gene>
<protein>
    <submittedName>
        <fullName evidence="4">MerR family transcriptional regulator</fullName>
    </submittedName>
</protein>
<keyword evidence="2" id="KW-0175">Coiled coil</keyword>
<dbReference type="Gene3D" id="1.10.1660.10">
    <property type="match status" value="1"/>
</dbReference>
<name>A0A7Y0HNR7_9CLOT</name>
<evidence type="ECO:0000313" key="5">
    <source>
        <dbReference type="Proteomes" id="UP000537131"/>
    </source>
</evidence>
<accession>A0A7Y0HNR7</accession>
<keyword evidence="1" id="KW-0238">DNA-binding</keyword>
<dbReference type="PANTHER" id="PTHR30204">
    <property type="entry name" value="REDOX-CYCLING DRUG-SENSING TRANSCRIPTIONAL ACTIVATOR SOXR"/>
    <property type="match status" value="1"/>
</dbReference>
<dbReference type="InterPro" id="IPR000551">
    <property type="entry name" value="MerR-type_HTH_dom"/>
</dbReference>
<dbReference type="CDD" id="cd01109">
    <property type="entry name" value="HTH_YyaN"/>
    <property type="match status" value="1"/>
</dbReference>
<evidence type="ECO:0000259" key="3">
    <source>
        <dbReference type="PROSITE" id="PS50937"/>
    </source>
</evidence>
<dbReference type="SUPFAM" id="SSF46955">
    <property type="entry name" value="Putative DNA-binding domain"/>
    <property type="match status" value="1"/>
</dbReference>
<evidence type="ECO:0000313" key="4">
    <source>
        <dbReference type="EMBL" id="NMM64274.1"/>
    </source>
</evidence>
<proteinExistence type="predicted"/>
<dbReference type="SMART" id="SM00422">
    <property type="entry name" value="HTH_MERR"/>
    <property type="match status" value="1"/>
</dbReference>